<evidence type="ECO:0000313" key="4">
    <source>
        <dbReference type="Proteomes" id="UP000504606"/>
    </source>
</evidence>
<dbReference type="SMART" id="SM00280">
    <property type="entry name" value="KAZAL"/>
    <property type="match status" value="1"/>
</dbReference>
<dbReference type="Gene3D" id="3.30.60.30">
    <property type="match status" value="1"/>
</dbReference>
<dbReference type="OrthoDB" id="328123at2759"/>
<feature type="domain" description="Kazal-like" evidence="3">
    <location>
        <begin position="13"/>
        <end position="78"/>
    </location>
</feature>
<dbReference type="AlphaFoldDB" id="A0A9C6U8H1"/>
<dbReference type="PROSITE" id="PS51465">
    <property type="entry name" value="KAZAL_2"/>
    <property type="match status" value="1"/>
</dbReference>
<evidence type="ECO:0000256" key="1">
    <source>
        <dbReference type="SAM" id="MobiDB-lite"/>
    </source>
</evidence>
<evidence type="ECO:0000259" key="3">
    <source>
        <dbReference type="PROSITE" id="PS51465"/>
    </source>
</evidence>
<keyword evidence="2" id="KW-0732">Signal</keyword>
<dbReference type="InterPro" id="IPR036058">
    <property type="entry name" value="Kazal_dom_sf"/>
</dbReference>
<reference evidence="5" key="1">
    <citation type="submission" date="2025-08" db="UniProtKB">
        <authorList>
            <consortium name="RefSeq"/>
        </authorList>
    </citation>
    <scope>IDENTIFICATION</scope>
    <source>
        <tissue evidence="5">Whole organism</tissue>
    </source>
</reference>
<feature type="region of interest" description="Disordered" evidence="1">
    <location>
        <begin position="220"/>
        <end position="243"/>
    </location>
</feature>
<dbReference type="Proteomes" id="UP000504606">
    <property type="component" value="Unplaced"/>
</dbReference>
<feature type="signal peptide" evidence="2">
    <location>
        <begin position="1"/>
        <end position="17"/>
    </location>
</feature>
<dbReference type="InterPro" id="IPR002350">
    <property type="entry name" value="Kazal_dom"/>
</dbReference>
<dbReference type="Pfam" id="PF07648">
    <property type="entry name" value="Kazal_2"/>
    <property type="match status" value="1"/>
</dbReference>
<evidence type="ECO:0000256" key="2">
    <source>
        <dbReference type="SAM" id="SignalP"/>
    </source>
</evidence>
<feature type="chain" id="PRO_5039458289" evidence="2">
    <location>
        <begin position="18"/>
        <end position="243"/>
    </location>
</feature>
<dbReference type="GeneID" id="127749750"/>
<dbReference type="CDD" id="cd00104">
    <property type="entry name" value="KAZAL_FS"/>
    <property type="match status" value="1"/>
</dbReference>
<sequence>MQPTMLAAVLLPVTLSALCPCPSSPTPEDSPVCGSDGRTYSSECELQCLAWSSSVRPALQLVVLPAGLSVAHPGPCAPPEAAAGRRRRYVVGYQEWSKCHKERQCGYPQDGNCTECGEGDEKCRTMCGWNCSCGCAGLPTGGLDEFSHYWWNRCYWERGCTENRRDLCVSNCDSEFCRNLCHMDWERCSCGCVQHAAARVGSTTWEINGLHRTNRLRPQPQHRRLTRDQGVTPQRRPGDVRPG</sequence>
<keyword evidence="4" id="KW-1185">Reference proteome</keyword>
<dbReference type="KEGG" id="foc:127749750"/>
<accession>A0A9C6U8H1</accession>
<dbReference type="RefSeq" id="XP_052125232.1">
    <property type="nucleotide sequence ID" value="XM_052269272.1"/>
</dbReference>
<name>A0A9C6U8H1_FRAOC</name>
<organism evidence="4 5">
    <name type="scientific">Frankliniella occidentalis</name>
    <name type="common">Western flower thrips</name>
    <name type="synonym">Euthrips occidentalis</name>
    <dbReference type="NCBI Taxonomy" id="133901"/>
    <lineage>
        <taxon>Eukaryota</taxon>
        <taxon>Metazoa</taxon>
        <taxon>Ecdysozoa</taxon>
        <taxon>Arthropoda</taxon>
        <taxon>Hexapoda</taxon>
        <taxon>Insecta</taxon>
        <taxon>Pterygota</taxon>
        <taxon>Neoptera</taxon>
        <taxon>Paraneoptera</taxon>
        <taxon>Thysanoptera</taxon>
        <taxon>Terebrantia</taxon>
        <taxon>Thripoidea</taxon>
        <taxon>Thripidae</taxon>
        <taxon>Frankliniella</taxon>
    </lineage>
</organism>
<protein>
    <submittedName>
        <fullName evidence="5">Agrin-like</fullName>
    </submittedName>
</protein>
<evidence type="ECO:0000313" key="5">
    <source>
        <dbReference type="RefSeq" id="XP_052125232.1"/>
    </source>
</evidence>
<proteinExistence type="predicted"/>
<dbReference type="SUPFAM" id="SSF100895">
    <property type="entry name" value="Kazal-type serine protease inhibitors"/>
    <property type="match status" value="1"/>
</dbReference>
<gene>
    <name evidence="5" type="primary">LOC127749750</name>
</gene>